<dbReference type="InterPro" id="IPR002347">
    <property type="entry name" value="SDR_fam"/>
</dbReference>
<keyword evidence="2" id="KW-0560">Oxidoreductase</keyword>
<dbReference type="Gene3D" id="3.40.50.720">
    <property type="entry name" value="NAD(P)-binding Rossmann-like Domain"/>
    <property type="match status" value="1"/>
</dbReference>
<dbReference type="Pfam" id="PF13561">
    <property type="entry name" value="adh_short_C2"/>
    <property type="match status" value="1"/>
</dbReference>
<name>A0A9W9ZKW8_9CNID</name>
<dbReference type="EMBL" id="MU825896">
    <property type="protein sequence ID" value="KAJ7383611.1"/>
    <property type="molecule type" value="Genomic_DNA"/>
</dbReference>
<evidence type="ECO:0000313" key="4">
    <source>
        <dbReference type="Proteomes" id="UP001163046"/>
    </source>
</evidence>
<dbReference type="PRINTS" id="PR00081">
    <property type="entry name" value="GDHRDH"/>
</dbReference>
<dbReference type="GO" id="GO:0016491">
    <property type="term" value="F:oxidoreductase activity"/>
    <property type="evidence" value="ECO:0007669"/>
    <property type="project" value="UniProtKB-KW"/>
</dbReference>
<dbReference type="SUPFAM" id="SSF51735">
    <property type="entry name" value="NAD(P)-binding Rossmann-fold domains"/>
    <property type="match status" value="1"/>
</dbReference>
<dbReference type="AlphaFoldDB" id="A0A9W9ZKW8"/>
<dbReference type="CDD" id="cd05233">
    <property type="entry name" value="SDR_c"/>
    <property type="match status" value="1"/>
</dbReference>
<evidence type="ECO:0000256" key="1">
    <source>
        <dbReference type="ARBA" id="ARBA00006484"/>
    </source>
</evidence>
<sequence>MALSNPPLDSQHTKGRFANKVSIITGGASGIGRATVLRFVNDGAAVAVFDINKAAGKQLQDELTAAGHNVKFYKVDVAHKEQCVEGVKKVAEEHEGKIHFLVNNAGIGAPCKGLDSSKEDWDKVLGINVIGYSNMVQACYPFMTKAEAWDCSVVNVSSVQAHRAQPSHSGWTYQASKGAVTAMTKCMALDLSANGIRVNSVSPGYIWTEQAQGILGERKNCEATIAKQLMSRRFGEPAETAAVIAFLCSKDASYITGTELAVDGGKLALGPEALGE</sequence>
<dbReference type="PRINTS" id="PR00080">
    <property type="entry name" value="SDRFAMILY"/>
</dbReference>
<evidence type="ECO:0000256" key="2">
    <source>
        <dbReference type="ARBA" id="ARBA00023002"/>
    </source>
</evidence>
<keyword evidence="4" id="KW-1185">Reference proteome</keyword>
<dbReference type="PANTHER" id="PTHR24321">
    <property type="entry name" value="DEHYDROGENASES, SHORT CHAIN"/>
    <property type="match status" value="1"/>
</dbReference>
<dbReference type="OrthoDB" id="47007at2759"/>
<accession>A0A9W9ZKW8</accession>
<gene>
    <name evidence="3" type="ORF">OS493_026796</name>
</gene>
<comment type="caution">
    <text evidence="3">The sequence shown here is derived from an EMBL/GenBank/DDBJ whole genome shotgun (WGS) entry which is preliminary data.</text>
</comment>
<proteinExistence type="inferred from homology"/>
<reference evidence="3" key="1">
    <citation type="submission" date="2023-01" db="EMBL/GenBank/DDBJ databases">
        <title>Genome assembly of the deep-sea coral Lophelia pertusa.</title>
        <authorList>
            <person name="Herrera S."/>
            <person name="Cordes E."/>
        </authorList>
    </citation>
    <scope>NUCLEOTIDE SEQUENCE</scope>
    <source>
        <strain evidence="3">USNM1676648</strain>
        <tissue evidence="3">Polyp</tissue>
    </source>
</reference>
<dbReference type="PANTHER" id="PTHR24321:SF8">
    <property type="entry name" value="ESTRADIOL 17-BETA-DEHYDROGENASE 8-RELATED"/>
    <property type="match status" value="1"/>
</dbReference>
<evidence type="ECO:0000313" key="3">
    <source>
        <dbReference type="EMBL" id="KAJ7383611.1"/>
    </source>
</evidence>
<organism evidence="3 4">
    <name type="scientific">Desmophyllum pertusum</name>
    <dbReference type="NCBI Taxonomy" id="174260"/>
    <lineage>
        <taxon>Eukaryota</taxon>
        <taxon>Metazoa</taxon>
        <taxon>Cnidaria</taxon>
        <taxon>Anthozoa</taxon>
        <taxon>Hexacorallia</taxon>
        <taxon>Scleractinia</taxon>
        <taxon>Caryophylliina</taxon>
        <taxon>Caryophylliidae</taxon>
        <taxon>Desmophyllum</taxon>
    </lineage>
</organism>
<protein>
    <submittedName>
        <fullName evidence="3">Uncharacterized protein</fullName>
    </submittedName>
</protein>
<comment type="similarity">
    <text evidence="1">Belongs to the short-chain dehydrogenases/reductases (SDR) family.</text>
</comment>
<dbReference type="InterPro" id="IPR036291">
    <property type="entry name" value="NAD(P)-bd_dom_sf"/>
</dbReference>
<dbReference type="Proteomes" id="UP001163046">
    <property type="component" value="Unassembled WGS sequence"/>
</dbReference>
<dbReference type="FunFam" id="3.40.50.720:FF:000084">
    <property type="entry name" value="Short-chain dehydrogenase reductase"/>
    <property type="match status" value="1"/>
</dbReference>